<dbReference type="Pfam" id="PF11848">
    <property type="entry name" value="DUF3368"/>
    <property type="match status" value="1"/>
</dbReference>
<accession>A0A533QFM3</accession>
<reference evidence="1 2" key="1">
    <citation type="submission" date="2019-04" db="EMBL/GenBank/DDBJ databases">
        <title>Genome of a novel bacterium Candidatus Jettenia ecosi reconstructed from metagenome of an anammox bioreactor.</title>
        <authorList>
            <person name="Mardanov A.V."/>
            <person name="Beletsky A.V."/>
            <person name="Ravin N.V."/>
            <person name="Botchkova E.A."/>
            <person name="Litti Y.V."/>
            <person name="Nozhevnikova A.N."/>
        </authorList>
    </citation>
    <scope>NUCLEOTIDE SEQUENCE [LARGE SCALE GENOMIC DNA]</scope>
    <source>
        <strain evidence="1">J2</strain>
    </source>
</reference>
<proteinExistence type="predicted"/>
<evidence type="ECO:0008006" key="3">
    <source>
        <dbReference type="Google" id="ProtNLM"/>
    </source>
</evidence>
<comment type="caution">
    <text evidence="1">The sequence shown here is derived from an EMBL/GenBank/DDBJ whole genome shotgun (WGS) entry which is preliminary data.</text>
</comment>
<evidence type="ECO:0000313" key="2">
    <source>
        <dbReference type="Proteomes" id="UP000319783"/>
    </source>
</evidence>
<dbReference type="PANTHER" id="PTHR39550:SF1">
    <property type="entry name" value="SLL0658 PROTEIN"/>
    <property type="match status" value="1"/>
</dbReference>
<organism evidence="1 2">
    <name type="scientific">Candidatus Jettenia ecosi</name>
    <dbReference type="NCBI Taxonomy" id="2494326"/>
    <lineage>
        <taxon>Bacteria</taxon>
        <taxon>Pseudomonadati</taxon>
        <taxon>Planctomycetota</taxon>
        <taxon>Candidatus Brocadiia</taxon>
        <taxon>Candidatus Brocadiales</taxon>
        <taxon>Candidatus Brocadiaceae</taxon>
        <taxon>Candidatus Jettenia</taxon>
    </lineage>
</organism>
<gene>
    <name evidence="1" type="ORF">JETT_0018</name>
</gene>
<dbReference type="PANTHER" id="PTHR39550">
    <property type="entry name" value="SLL0658 PROTEIN"/>
    <property type="match status" value="1"/>
</dbReference>
<dbReference type="InterPro" id="IPR021799">
    <property type="entry name" value="PIN-like_prokaryotic"/>
</dbReference>
<dbReference type="EMBL" id="SULG01000001">
    <property type="protein sequence ID" value="TLD43587.1"/>
    <property type="molecule type" value="Genomic_DNA"/>
</dbReference>
<dbReference type="Proteomes" id="UP000319783">
    <property type="component" value="Unassembled WGS sequence"/>
</dbReference>
<protein>
    <recommendedName>
        <fullName evidence="3">Nucleic acid-binding protein</fullName>
    </recommendedName>
</protein>
<sequence length="163" mass="17948">MRIEHVVVNASPLICLFASGLSDLLPALFTEIIVPDSVCKEITDKGKIDAASRTLFSNKRIKQINNVIIHPTVASWDLGRGESAVLSYALQNPKFWAVVDDREARRCAISLGCYYTGTVGIILLAKRRGVISSVRESLEKLQNAGLWLSDSFIENVCRKANEG</sequence>
<dbReference type="AlphaFoldDB" id="A0A533QFM3"/>
<name>A0A533QFM3_9BACT</name>
<evidence type="ECO:0000313" key="1">
    <source>
        <dbReference type="EMBL" id="TLD43587.1"/>
    </source>
</evidence>